<dbReference type="RefSeq" id="WP_158764354.1">
    <property type="nucleotide sequence ID" value="NZ_CP047045.1"/>
</dbReference>
<dbReference type="KEGG" id="tsv:DSM104635_00160"/>
<reference evidence="3" key="1">
    <citation type="submission" date="2019-12" db="EMBL/GenBank/DDBJ databases">
        <title>Complete genome of Terracaulis silvestris 0127_4.</title>
        <authorList>
            <person name="Vieira S."/>
            <person name="Riedel T."/>
            <person name="Sproer C."/>
            <person name="Pascual J."/>
            <person name="Boedeker C."/>
            <person name="Overmann J."/>
        </authorList>
    </citation>
    <scope>NUCLEOTIDE SEQUENCE [LARGE SCALE GENOMIC DNA]</scope>
    <source>
        <strain evidence="3">0127_4</strain>
    </source>
</reference>
<feature type="transmembrane region" description="Helical" evidence="1">
    <location>
        <begin position="82"/>
        <end position="104"/>
    </location>
</feature>
<proteinExistence type="predicted"/>
<dbReference type="EMBL" id="CP047045">
    <property type="protein sequence ID" value="QGZ93350.1"/>
    <property type="molecule type" value="Genomic_DNA"/>
</dbReference>
<sequence>MSPRLDRAELSQRIKNQAADLMLQIAVLLQGGVLSAAAFSVIGIFQTEDATWIRLILWLTSVIIGLLMFFRLCHRALYLMKAGLEVLFVGPLMCLFQIIPFAVLSSTALGEAGWRYWYVADTLVFAFGLGANWLSLRTLKADQYAEDVAHVFTGLYASIRQQCFEGVAALLLTLILTVWILAMPPDWPYATAFVSVHLALTVISGVLITRQDTRDMNALRASLSD</sequence>
<feature type="transmembrane region" description="Helical" evidence="1">
    <location>
        <begin position="163"/>
        <end position="181"/>
    </location>
</feature>
<evidence type="ECO:0008006" key="4">
    <source>
        <dbReference type="Google" id="ProtNLM"/>
    </source>
</evidence>
<keyword evidence="1" id="KW-1133">Transmembrane helix</keyword>
<protein>
    <recommendedName>
        <fullName evidence="4">Integral membrane protein</fullName>
    </recommendedName>
</protein>
<keyword evidence="1" id="KW-0812">Transmembrane</keyword>
<name>A0A6I6MFS6_9CAUL</name>
<feature type="transmembrane region" description="Helical" evidence="1">
    <location>
        <begin position="51"/>
        <end position="70"/>
    </location>
</feature>
<evidence type="ECO:0000256" key="1">
    <source>
        <dbReference type="SAM" id="Phobius"/>
    </source>
</evidence>
<evidence type="ECO:0000313" key="3">
    <source>
        <dbReference type="Proteomes" id="UP000431269"/>
    </source>
</evidence>
<dbReference type="Proteomes" id="UP000431269">
    <property type="component" value="Chromosome"/>
</dbReference>
<accession>A0A6I6MFS6</accession>
<feature type="transmembrane region" description="Helical" evidence="1">
    <location>
        <begin position="116"/>
        <end position="134"/>
    </location>
</feature>
<gene>
    <name evidence="2" type="ORF">DSM104635_00160</name>
</gene>
<organism evidence="2 3">
    <name type="scientific">Terricaulis silvestris</name>
    <dbReference type="NCBI Taxonomy" id="2686094"/>
    <lineage>
        <taxon>Bacteria</taxon>
        <taxon>Pseudomonadati</taxon>
        <taxon>Pseudomonadota</taxon>
        <taxon>Alphaproteobacteria</taxon>
        <taxon>Caulobacterales</taxon>
        <taxon>Caulobacteraceae</taxon>
        <taxon>Terricaulis</taxon>
    </lineage>
</organism>
<evidence type="ECO:0000313" key="2">
    <source>
        <dbReference type="EMBL" id="QGZ93350.1"/>
    </source>
</evidence>
<feature type="transmembrane region" description="Helical" evidence="1">
    <location>
        <begin position="187"/>
        <end position="208"/>
    </location>
</feature>
<feature type="transmembrane region" description="Helical" evidence="1">
    <location>
        <begin position="21"/>
        <end position="45"/>
    </location>
</feature>
<keyword evidence="1" id="KW-0472">Membrane</keyword>
<dbReference type="AlphaFoldDB" id="A0A6I6MFS6"/>
<keyword evidence="3" id="KW-1185">Reference proteome</keyword>